<proteinExistence type="predicted"/>
<feature type="region of interest" description="Disordered" evidence="1">
    <location>
        <begin position="197"/>
        <end position="220"/>
    </location>
</feature>
<feature type="compositionally biased region" description="Low complexity" evidence="1">
    <location>
        <begin position="203"/>
        <end position="215"/>
    </location>
</feature>
<name>A0A1G1TB03_9BACT</name>
<feature type="domain" description="ORC1/DEAH AAA+ ATPase" evidence="2">
    <location>
        <begin position="1388"/>
        <end position="1533"/>
    </location>
</feature>
<evidence type="ECO:0000259" key="2">
    <source>
        <dbReference type="Pfam" id="PF13401"/>
    </source>
</evidence>
<gene>
    <name evidence="3" type="ORF">BEN47_09920</name>
</gene>
<sequence length="2062" mass="228076">MQRTDFIMNFYQVLSSPLKRKLAQMAIGQARTSLLKALPARHPATGRPYAWSASTFSAILEGVVWYGGLEQSKVGRIILDSWYQQQKRLCKQVADALRVAGYRVAITPSTKPMASARVEFLRAEDITERDDKPFFYPGGQPVAGEASDEEVTLMAALLGWSAYAPDVSLTQNPDAGEESEDTGDTVQESAMSLMEDGTDAGMEPAEPAETPPSASGGKAIDEYSHEQPREDVTLAAGLNVLAQAATVLADRIDQYSHQLRAGELPASFEPAAAELATLQQRYETLATRLLSAAAPLLTAGVVPAVPATASLTYLQLVHTEWLDNQQTALHAQVRQQDALATLAQVGRIRLQTAAAFKPLVDVQANASALMAEIEATASSEEHPAIAELLAGSHPLALLLRLAADPDAARAEEEEGEVALALGDALPGALVLALFRGRLCVSTAADATATVPVPETAIPPVDTTTPVSPEVELPPSTADVVDDAAAGFEEQQLPISEAAAAPLPEVILPATYPPQAVSPAAVSLQEAPAGETVVREKAAEEVASLPSVPAETNLPVAAKQEAAGAEWKWLAETQWDLLDQRRFALAWQLTAAAAPPMPLAGGATPLLAVWELECLALAQEIGPVTTGLQAAYTAALGRSLEDSATAEEWPCQAVRVAAALRPALLAPSSQAALLLQNGLVGLPQFNQLSQLVGQRDSLEPLQPALLQQFQSDQQREQEGARLHAELRQWRTASQHAEFRHRKHHPMTAFWRHNWHASQPIGKLVGALEQAGPDAGRLALVRKILTDLDDEAQLEKGLREASLQLEPNRQAWPWFKLHVSPLLRLGQRWLMHQQQRPQPGRLHYQGSQDQQFCQKLGQLLPLAHAELAEHRRRETSNSMLVALDLLTQALNQLDELLKEGAPGNTAEPTLHQLTVLPLLRTSVLPLLPTGALAGSSADQLAALRQAAAEPELSWADAYQRQLKAGNFLACALLRGWPSAQKELSGPAELPRTAYQAEWRLQEPRLRHAIKLAEQALEVGVRKGYVGEQLRTAGVILLAKQHDQLANKLRLEEAPLSFPYLHQQLHELRQAIEVSRQQSVELVEKELTSLLEKVPDFRKQATKDRIDQVIRESSVSVAYHYVAQLTANEDITKSAVEASELQIFLDRLPPLESSALAQLPEDHINSLLKGGKIGGQDLGKADQKTRELASDAITDWEQLRAKRQLKDEANYQAIVRLCMFLGFRRPVLSAVPRTMQAGYEVVDIEQMFVSGKDECPIAAFASEAKGSYRLLLARTRVSEVDELFNQAEAASETGLARRPMLVLYFHPLTLGQRYDLAGLSREKKRTFLVLDSLLLLYLASAGLQRARLPLFFQLTLPFTYVKPYITGGVTLPPEMFYGREAEKRQLLSSSSDSSCLVYGGRQLGKTAILRDIQRTYHQPEKGQLVLFLDIRQLGFDGHPIDGIVRELAKLLQQFEVGQLTKAMSSGKMKISRLLDYVRQWLEENEQHRLLLFLDEADQFLNQDAAKQFEYTNAFKTLMDNTDRRFKVVFSGTHNVQRTYRLPNQPLSQLGTAVCIGPLIARNEVRQAEALVRRPLESLGFEFEKEELVTEILVETNYFPSLIQVFCDRLLTHLYATYSSETGQRPHYRINEYDISTASHKARADIRAKFLLTLDLNNRFKLLAYLLASQDVIEMYGDSTQDGLTAAQLHEAARDYWPAAFGPHSSDAEFQVLLDEIVELSVATYLPALNTYYLRTPNLRQLLGTPADVERELQAFVHMAVPDAYQADLDRDIYGGQDDPRRLPGPFTAAQYAIIRTNGTTIVRGTEAAGLLRVEDFLRSQPDINCQLLRFENDFSQCQQELETIKENRPAYKTTVVLVCRRYGLELVKFAADLTRGLSSETKPMHVVFLMDPSKLLKVLRGQREALERLRDSREARVSLIELHPWQPRTLSQWLKEQAEVPTYTAQVQALTGGWYEPLFYFLECLARQPDRAPAGALAELEQYVHESLPPSKWGLAAGTPEEEVMRLLAGLSEPFTQAQVEEWLPEMPAQTIALSLTWAEVLGLVVAAPVQGAVRAQEYLTQVLR</sequence>
<dbReference type="SUPFAM" id="SSF52540">
    <property type="entry name" value="P-loop containing nucleoside triphosphate hydrolases"/>
    <property type="match status" value="1"/>
</dbReference>
<dbReference type="Gene3D" id="3.40.50.300">
    <property type="entry name" value="P-loop containing nucleotide triphosphate hydrolases"/>
    <property type="match status" value="1"/>
</dbReference>
<accession>A0A1G1TB03</accession>
<dbReference type="GO" id="GO:0016887">
    <property type="term" value="F:ATP hydrolysis activity"/>
    <property type="evidence" value="ECO:0007669"/>
    <property type="project" value="InterPro"/>
</dbReference>
<protein>
    <recommendedName>
        <fullName evidence="2">ORC1/DEAH AAA+ ATPase domain-containing protein</fullName>
    </recommendedName>
</protein>
<evidence type="ECO:0000313" key="4">
    <source>
        <dbReference type="Proteomes" id="UP000176294"/>
    </source>
</evidence>
<dbReference type="InterPro" id="IPR049945">
    <property type="entry name" value="AAA_22"/>
</dbReference>
<comment type="caution">
    <text evidence="3">The sequence shown here is derived from an EMBL/GenBank/DDBJ whole genome shotgun (WGS) entry which is preliminary data.</text>
</comment>
<keyword evidence="4" id="KW-1185">Reference proteome</keyword>
<dbReference type="Proteomes" id="UP000176294">
    <property type="component" value="Unassembled WGS sequence"/>
</dbReference>
<organism evidence="3 4">
    <name type="scientific">Hymenobacter lapidarius</name>
    <dbReference type="NCBI Taxonomy" id="1908237"/>
    <lineage>
        <taxon>Bacteria</taxon>
        <taxon>Pseudomonadati</taxon>
        <taxon>Bacteroidota</taxon>
        <taxon>Cytophagia</taxon>
        <taxon>Cytophagales</taxon>
        <taxon>Hymenobacteraceae</taxon>
        <taxon>Hymenobacter</taxon>
    </lineage>
</organism>
<reference evidence="3 4" key="1">
    <citation type="submission" date="2016-08" db="EMBL/GenBank/DDBJ databases">
        <title>Hymenobacter coccineus sp. nov., Hymenobacter lapidarius sp. nov. and Hymenobacter glacialis sp. nov., isolated from Antarctic soil.</title>
        <authorList>
            <person name="Sedlacek I."/>
            <person name="Kralova S."/>
            <person name="Kyrova K."/>
            <person name="Maslanova I."/>
            <person name="Stankova E."/>
            <person name="Vrbovska V."/>
            <person name="Nemec M."/>
            <person name="Bartak M."/>
            <person name="Svec P."/>
            <person name="Busse H.-J."/>
            <person name="Pantucek R."/>
        </authorList>
    </citation>
    <scope>NUCLEOTIDE SEQUENCE [LARGE SCALE GENOMIC DNA]</scope>
    <source>
        <strain evidence="3 4">CCM 8643</strain>
    </source>
</reference>
<dbReference type="Pfam" id="PF13401">
    <property type="entry name" value="AAA_22"/>
    <property type="match status" value="1"/>
</dbReference>
<evidence type="ECO:0000256" key="1">
    <source>
        <dbReference type="SAM" id="MobiDB-lite"/>
    </source>
</evidence>
<evidence type="ECO:0000313" key="3">
    <source>
        <dbReference type="EMBL" id="OGX88054.1"/>
    </source>
</evidence>
<dbReference type="InterPro" id="IPR027417">
    <property type="entry name" value="P-loop_NTPase"/>
</dbReference>
<dbReference type="EMBL" id="MDZB01000068">
    <property type="protein sequence ID" value="OGX88054.1"/>
    <property type="molecule type" value="Genomic_DNA"/>
</dbReference>
<dbReference type="STRING" id="1908237.BEN47_09920"/>